<feature type="compositionally biased region" description="Polar residues" evidence="1">
    <location>
        <begin position="100"/>
        <end position="123"/>
    </location>
</feature>
<evidence type="ECO:0000313" key="2">
    <source>
        <dbReference type="EMBL" id="RMZ12815.1"/>
    </source>
</evidence>
<gene>
    <name evidence="2" type="ORF">D0864_00598</name>
</gene>
<protein>
    <submittedName>
        <fullName evidence="2">Uncharacterized protein</fullName>
    </submittedName>
</protein>
<name>A0A3M7HIE2_HORWE</name>
<dbReference type="Proteomes" id="UP000269539">
    <property type="component" value="Unassembled WGS sequence"/>
</dbReference>
<dbReference type="VEuPathDB" id="FungiDB:BTJ68_15137"/>
<comment type="caution">
    <text evidence="2">The sequence shown here is derived from an EMBL/GenBank/DDBJ whole genome shotgun (WGS) entry which is preliminary data.</text>
</comment>
<evidence type="ECO:0000256" key="1">
    <source>
        <dbReference type="SAM" id="MobiDB-lite"/>
    </source>
</evidence>
<organism evidence="2 3">
    <name type="scientific">Hortaea werneckii</name>
    <name type="common">Black yeast</name>
    <name type="synonym">Cladosporium werneckii</name>
    <dbReference type="NCBI Taxonomy" id="91943"/>
    <lineage>
        <taxon>Eukaryota</taxon>
        <taxon>Fungi</taxon>
        <taxon>Dikarya</taxon>
        <taxon>Ascomycota</taxon>
        <taxon>Pezizomycotina</taxon>
        <taxon>Dothideomycetes</taxon>
        <taxon>Dothideomycetidae</taxon>
        <taxon>Mycosphaerellales</taxon>
        <taxon>Teratosphaeriaceae</taxon>
        <taxon>Hortaea</taxon>
    </lineage>
</organism>
<dbReference type="AlphaFoldDB" id="A0A3M7HIE2"/>
<sequence length="277" mass="31222">MSANECAPDDVFNKYCAELSVPRLITTWSVEMSKQQLIDTLRNRGYRFDLHQFSTNQLLQLLRESDILYHQVKKDGNECKGESSITAKIMNEKRKKSEQHTQLLGSGALETQVQRKNNISSPRDSSEAELESVGREGEGTAQDGQGSQAVAVNPLATRSSPEDWREGAAGAKAGKDPEFRQRVDTLQRRLVSVAIKSGTHLDTTIKARRLEGHYFGVRGLMTDVFGDIKKHTREKWEMMEMKRSWGVKLVPEAVDEMQEAKAEISKIEVSLAQLRED</sequence>
<feature type="region of interest" description="Disordered" evidence="1">
    <location>
        <begin position="92"/>
        <end position="178"/>
    </location>
</feature>
<evidence type="ECO:0000313" key="3">
    <source>
        <dbReference type="Proteomes" id="UP000269539"/>
    </source>
</evidence>
<accession>A0A3M7HIE2</accession>
<proteinExistence type="predicted"/>
<reference evidence="2 3" key="1">
    <citation type="journal article" date="2018" name="BMC Genomics">
        <title>Genomic evidence for intraspecific hybridization in a clonal and extremely halotolerant yeast.</title>
        <authorList>
            <person name="Gostincar C."/>
            <person name="Stajich J.E."/>
            <person name="Zupancic J."/>
            <person name="Zalar P."/>
            <person name="Gunde-Cimerman N."/>
        </authorList>
    </citation>
    <scope>NUCLEOTIDE SEQUENCE [LARGE SCALE GENOMIC DNA]</scope>
    <source>
        <strain evidence="2 3">EXF-10513</strain>
    </source>
</reference>
<dbReference type="EMBL" id="QWIO01000033">
    <property type="protein sequence ID" value="RMZ12815.1"/>
    <property type="molecule type" value="Genomic_DNA"/>
</dbReference>